<accession>A0AAV3Q6T1</accession>
<evidence type="ECO:0000313" key="3">
    <source>
        <dbReference type="Proteomes" id="UP001454036"/>
    </source>
</evidence>
<reference evidence="2 3" key="1">
    <citation type="submission" date="2024-01" db="EMBL/GenBank/DDBJ databases">
        <title>The complete chloroplast genome sequence of Lithospermum erythrorhizon: insights into the phylogenetic relationship among Boraginaceae species and the maternal lineages of purple gromwells.</title>
        <authorList>
            <person name="Okada T."/>
            <person name="Watanabe K."/>
        </authorList>
    </citation>
    <scope>NUCLEOTIDE SEQUENCE [LARGE SCALE GENOMIC DNA]</scope>
</reference>
<dbReference type="EMBL" id="BAABME010020077">
    <property type="protein sequence ID" value="GAA0159278.1"/>
    <property type="molecule type" value="Genomic_DNA"/>
</dbReference>
<name>A0AAV3Q6T1_LITER</name>
<organism evidence="2 3">
    <name type="scientific">Lithospermum erythrorhizon</name>
    <name type="common">Purple gromwell</name>
    <name type="synonym">Lithospermum officinale var. erythrorhizon</name>
    <dbReference type="NCBI Taxonomy" id="34254"/>
    <lineage>
        <taxon>Eukaryota</taxon>
        <taxon>Viridiplantae</taxon>
        <taxon>Streptophyta</taxon>
        <taxon>Embryophyta</taxon>
        <taxon>Tracheophyta</taxon>
        <taxon>Spermatophyta</taxon>
        <taxon>Magnoliopsida</taxon>
        <taxon>eudicotyledons</taxon>
        <taxon>Gunneridae</taxon>
        <taxon>Pentapetalae</taxon>
        <taxon>asterids</taxon>
        <taxon>lamiids</taxon>
        <taxon>Boraginales</taxon>
        <taxon>Boraginaceae</taxon>
        <taxon>Boraginoideae</taxon>
        <taxon>Lithospermeae</taxon>
        <taxon>Lithospermum</taxon>
    </lineage>
</organism>
<evidence type="ECO:0000256" key="1">
    <source>
        <dbReference type="SAM" id="MobiDB-lite"/>
    </source>
</evidence>
<evidence type="ECO:0000313" key="2">
    <source>
        <dbReference type="EMBL" id="GAA0159278.1"/>
    </source>
</evidence>
<comment type="caution">
    <text evidence="2">The sequence shown here is derived from an EMBL/GenBank/DDBJ whole genome shotgun (WGS) entry which is preliminary data.</text>
</comment>
<keyword evidence="3" id="KW-1185">Reference proteome</keyword>
<proteinExistence type="predicted"/>
<dbReference type="AlphaFoldDB" id="A0AAV3Q6T1"/>
<gene>
    <name evidence="2" type="ORF">LIER_38832</name>
</gene>
<dbReference type="Proteomes" id="UP001454036">
    <property type="component" value="Unassembled WGS sequence"/>
</dbReference>
<protein>
    <submittedName>
        <fullName evidence="2">Uncharacterized protein</fullName>
    </submittedName>
</protein>
<sequence length="109" mass="12350">MDQSKSNIEAVAPPENNLRRRLSIPHQKRIDEKSMNLDSIKGVNGEKSKLSMIKNKKGEEISNVDEIESNFIENEDLNTRGLFSSVNMMIKSITYKISFMISIVTYPSG</sequence>
<feature type="region of interest" description="Disordered" evidence="1">
    <location>
        <begin position="1"/>
        <end position="25"/>
    </location>
</feature>